<dbReference type="OrthoDB" id="25571at2759"/>
<dbReference type="GO" id="GO:0000781">
    <property type="term" value="C:chromosome, telomeric region"/>
    <property type="evidence" value="ECO:0007669"/>
    <property type="project" value="TreeGrafter"/>
</dbReference>
<feature type="domain" description="Replication protein A C-terminal" evidence="8">
    <location>
        <begin position="145"/>
        <end position="242"/>
    </location>
</feature>
<dbReference type="EMBL" id="MU005570">
    <property type="protein sequence ID" value="KAF2691285.1"/>
    <property type="molecule type" value="Genomic_DNA"/>
</dbReference>
<accession>A0A6G1JMD9</accession>
<evidence type="ECO:0000256" key="5">
    <source>
        <dbReference type="ARBA" id="ARBA00023242"/>
    </source>
</evidence>
<dbReference type="GO" id="GO:0006289">
    <property type="term" value="P:nucleotide-excision repair"/>
    <property type="evidence" value="ECO:0007669"/>
    <property type="project" value="TreeGrafter"/>
</dbReference>
<proteinExistence type="inferred from homology"/>
<dbReference type="Gene3D" id="2.40.50.140">
    <property type="entry name" value="Nucleic acid-binding proteins"/>
    <property type="match status" value="1"/>
</dbReference>
<dbReference type="GO" id="GO:0003697">
    <property type="term" value="F:single-stranded DNA binding"/>
    <property type="evidence" value="ECO:0007669"/>
    <property type="project" value="TreeGrafter"/>
</dbReference>
<feature type="region of interest" description="Disordered" evidence="6">
    <location>
        <begin position="1"/>
        <end position="25"/>
    </location>
</feature>
<dbReference type="GO" id="GO:0006260">
    <property type="term" value="P:DNA replication"/>
    <property type="evidence" value="ECO:0007669"/>
    <property type="project" value="UniProtKB-KW"/>
</dbReference>
<name>A0A6G1JMD9_9PLEO</name>
<dbReference type="PANTHER" id="PTHR13989:SF16">
    <property type="entry name" value="REPLICATION PROTEIN A2"/>
    <property type="match status" value="1"/>
</dbReference>
<keyword evidence="3" id="KW-0235">DNA replication</keyword>
<dbReference type="GO" id="GO:0035861">
    <property type="term" value="C:site of double-strand break"/>
    <property type="evidence" value="ECO:0007669"/>
    <property type="project" value="TreeGrafter"/>
</dbReference>
<protein>
    <submittedName>
        <fullName evidence="9">Replication protein A, subunit RPA32</fullName>
    </submittedName>
</protein>
<keyword evidence="10" id="KW-1185">Reference proteome</keyword>
<evidence type="ECO:0000256" key="4">
    <source>
        <dbReference type="ARBA" id="ARBA00023125"/>
    </source>
</evidence>
<evidence type="ECO:0000256" key="1">
    <source>
        <dbReference type="ARBA" id="ARBA00004123"/>
    </source>
</evidence>
<gene>
    <name evidence="9" type="ORF">K458DRAFT_412587</name>
</gene>
<dbReference type="InterPro" id="IPR036390">
    <property type="entry name" value="WH_DNA-bd_sf"/>
</dbReference>
<evidence type="ECO:0000256" key="2">
    <source>
        <dbReference type="ARBA" id="ARBA00007815"/>
    </source>
</evidence>
<dbReference type="CDD" id="cd04478">
    <property type="entry name" value="RPA2_DBD_D"/>
    <property type="match status" value="1"/>
</dbReference>
<organism evidence="9 10">
    <name type="scientific">Lentithecium fluviatile CBS 122367</name>
    <dbReference type="NCBI Taxonomy" id="1168545"/>
    <lineage>
        <taxon>Eukaryota</taxon>
        <taxon>Fungi</taxon>
        <taxon>Dikarya</taxon>
        <taxon>Ascomycota</taxon>
        <taxon>Pezizomycotina</taxon>
        <taxon>Dothideomycetes</taxon>
        <taxon>Pleosporomycetidae</taxon>
        <taxon>Pleosporales</taxon>
        <taxon>Massarineae</taxon>
        <taxon>Lentitheciaceae</taxon>
        <taxon>Lentithecium</taxon>
    </lineage>
</organism>
<comment type="subcellular location">
    <subcellularLocation>
        <location evidence="1">Nucleus</location>
    </subcellularLocation>
</comment>
<dbReference type="AlphaFoldDB" id="A0A6G1JMD9"/>
<dbReference type="PANTHER" id="PTHR13989">
    <property type="entry name" value="REPLICATION PROTEIN A-RELATED"/>
    <property type="match status" value="1"/>
</dbReference>
<dbReference type="SUPFAM" id="SSF46785">
    <property type="entry name" value="Winged helix' DNA-binding domain"/>
    <property type="match status" value="1"/>
</dbReference>
<dbReference type="Gene3D" id="1.10.10.10">
    <property type="entry name" value="Winged helix-like DNA-binding domain superfamily/Winged helix DNA-binding domain"/>
    <property type="match status" value="1"/>
</dbReference>
<evidence type="ECO:0000313" key="9">
    <source>
        <dbReference type="EMBL" id="KAF2691285.1"/>
    </source>
</evidence>
<dbReference type="PIRSF" id="PIRSF036949">
    <property type="entry name" value="RPA32"/>
    <property type="match status" value="1"/>
</dbReference>
<keyword evidence="5" id="KW-0539">Nucleus</keyword>
<evidence type="ECO:0000259" key="7">
    <source>
        <dbReference type="Pfam" id="PF01336"/>
    </source>
</evidence>
<dbReference type="InterPro" id="IPR036388">
    <property type="entry name" value="WH-like_DNA-bd_sf"/>
</dbReference>
<evidence type="ECO:0000259" key="8">
    <source>
        <dbReference type="Pfam" id="PF08784"/>
    </source>
</evidence>
<keyword evidence="4" id="KW-0238">DNA-binding</keyword>
<feature type="domain" description="OB" evidence="7">
    <location>
        <begin position="52"/>
        <end position="123"/>
    </location>
</feature>
<feature type="compositionally biased region" description="Polar residues" evidence="6">
    <location>
        <begin position="1"/>
        <end position="12"/>
    </location>
</feature>
<dbReference type="InterPro" id="IPR014646">
    <property type="entry name" value="Rfa2/RPA32"/>
</dbReference>
<dbReference type="InterPro" id="IPR004365">
    <property type="entry name" value="NA-bd_OB_tRNA"/>
</dbReference>
<dbReference type="Pfam" id="PF01336">
    <property type="entry name" value="tRNA_anti-codon"/>
    <property type="match status" value="1"/>
</dbReference>
<dbReference type="InterPro" id="IPR040260">
    <property type="entry name" value="RFA2-like"/>
</dbReference>
<dbReference type="SUPFAM" id="SSF50249">
    <property type="entry name" value="Nucleic acid-binding proteins"/>
    <property type="match status" value="1"/>
</dbReference>
<comment type="similarity">
    <text evidence="2">Belongs to the replication factor A protein 2 family.</text>
</comment>
<dbReference type="GO" id="GO:0005662">
    <property type="term" value="C:DNA replication factor A complex"/>
    <property type="evidence" value="ECO:0007669"/>
    <property type="project" value="TreeGrafter"/>
</dbReference>
<evidence type="ECO:0000313" key="10">
    <source>
        <dbReference type="Proteomes" id="UP000799291"/>
    </source>
</evidence>
<dbReference type="Pfam" id="PF08784">
    <property type="entry name" value="RPA_C"/>
    <property type="match status" value="1"/>
</dbReference>
<evidence type="ECO:0000256" key="3">
    <source>
        <dbReference type="ARBA" id="ARBA00022705"/>
    </source>
</evidence>
<dbReference type="InterPro" id="IPR012340">
    <property type="entry name" value="NA-bd_OB-fold"/>
</dbReference>
<reference evidence="9" key="1">
    <citation type="journal article" date="2020" name="Stud. Mycol.">
        <title>101 Dothideomycetes genomes: a test case for predicting lifestyles and emergence of pathogens.</title>
        <authorList>
            <person name="Haridas S."/>
            <person name="Albert R."/>
            <person name="Binder M."/>
            <person name="Bloem J."/>
            <person name="Labutti K."/>
            <person name="Salamov A."/>
            <person name="Andreopoulos B."/>
            <person name="Baker S."/>
            <person name="Barry K."/>
            <person name="Bills G."/>
            <person name="Bluhm B."/>
            <person name="Cannon C."/>
            <person name="Castanera R."/>
            <person name="Culley D."/>
            <person name="Daum C."/>
            <person name="Ezra D."/>
            <person name="Gonzalez J."/>
            <person name="Henrissat B."/>
            <person name="Kuo A."/>
            <person name="Liang C."/>
            <person name="Lipzen A."/>
            <person name="Lutzoni F."/>
            <person name="Magnuson J."/>
            <person name="Mondo S."/>
            <person name="Nolan M."/>
            <person name="Ohm R."/>
            <person name="Pangilinan J."/>
            <person name="Park H.-J."/>
            <person name="Ramirez L."/>
            <person name="Alfaro M."/>
            <person name="Sun H."/>
            <person name="Tritt A."/>
            <person name="Yoshinaga Y."/>
            <person name="Zwiers L.-H."/>
            <person name="Turgeon B."/>
            <person name="Goodwin S."/>
            <person name="Spatafora J."/>
            <person name="Crous P."/>
            <person name="Grigoriev I."/>
        </authorList>
    </citation>
    <scope>NUCLEOTIDE SEQUENCE</scope>
    <source>
        <strain evidence="9">CBS 122367</strain>
    </source>
</reference>
<evidence type="ECO:0000256" key="6">
    <source>
        <dbReference type="SAM" id="MobiDB-lite"/>
    </source>
</evidence>
<dbReference type="GO" id="GO:0000724">
    <property type="term" value="P:double-strand break repair via homologous recombination"/>
    <property type="evidence" value="ECO:0007669"/>
    <property type="project" value="TreeGrafter"/>
</dbReference>
<dbReference type="Proteomes" id="UP000799291">
    <property type="component" value="Unassembled WGS sequence"/>
</dbReference>
<sequence length="250" mass="26559">MPAEGGSQNSPSGGRRDYSQDSLRPVTIKQIRDAVSDSGDEFKIDGSKTSQITIVGQIRNIATQTTNITYKLDDGTGSIEVKQWNDADAMETSPLKARLIEGAYCRAWGKLKDLGNRRHVNAQIVRPVDDMNEVSYHMLEATAVHLYITRGPISGTGLGAGGAAVNGAGQQGAAGAYGATDLVGYSAVAKRVYNHLKEAPQTNEGLHQQEIAAKLGIDTAEVAKAGDALLEGGLIYTTVDDQTWAILEAD</sequence>
<dbReference type="InterPro" id="IPR014892">
    <property type="entry name" value="RPA_C"/>
</dbReference>